<dbReference type="RefSeq" id="WP_132259970.1">
    <property type="nucleotide sequence ID" value="NZ_SLZQ01000014.1"/>
</dbReference>
<feature type="transmembrane region" description="Helical" evidence="6">
    <location>
        <begin position="12"/>
        <end position="30"/>
    </location>
</feature>
<keyword evidence="8" id="KW-1185">Reference proteome</keyword>
<dbReference type="AlphaFoldDB" id="A0A4R3HSL1"/>
<dbReference type="PANTHER" id="PTHR33529:SF2">
    <property type="entry name" value="LIPOPOLYSACCHARIDE EXPORT SYSTEM PERMEASE PROTEIN LPTG"/>
    <property type="match status" value="1"/>
</dbReference>
<feature type="transmembrane region" description="Helical" evidence="6">
    <location>
        <begin position="50"/>
        <end position="77"/>
    </location>
</feature>
<feature type="transmembrane region" description="Helical" evidence="6">
    <location>
        <begin position="359"/>
        <end position="380"/>
    </location>
</feature>
<name>A0A4R3HSL1_PAULE</name>
<keyword evidence="5 6" id="KW-0472">Membrane</keyword>
<dbReference type="OrthoDB" id="9776227at2"/>
<dbReference type="GO" id="GO:0055085">
    <property type="term" value="P:transmembrane transport"/>
    <property type="evidence" value="ECO:0007669"/>
    <property type="project" value="InterPro"/>
</dbReference>
<dbReference type="EMBL" id="SLZQ01000014">
    <property type="protein sequence ID" value="TCS33980.1"/>
    <property type="molecule type" value="Genomic_DNA"/>
</dbReference>
<evidence type="ECO:0000313" key="8">
    <source>
        <dbReference type="Proteomes" id="UP000295382"/>
    </source>
</evidence>
<evidence type="ECO:0000256" key="6">
    <source>
        <dbReference type="SAM" id="Phobius"/>
    </source>
</evidence>
<gene>
    <name evidence="7" type="ORF">EDC30_1146</name>
</gene>
<comment type="subcellular location">
    <subcellularLocation>
        <location evidence="1">Cell membrane</location>
        <topology evidence="1">Multi-pass membrane protein</topology>
    </subcellularLocation>
</comment>
<evidence type="ECO:0000256" key="4">
    <source>
        <dbReference type="ARBA" id="ARBA00022989"/>
    </source>
</evidence>
<feature type="transmembrane region" description="Helical" evidence="6">
    <location>
        <begin position="97"/>
        <end position="118"/>
    </location>
</feature>
<dbReference type="GO" id="GO:0043190">
    <property type="term" value="C:ATP-binding cassette (ABC) transporter complex"/>
    <property type="evidence" value="ECO:0007669"/>
    <property type="project" value="InterPro"/>
</dbReference>
<comment type="caution">
    <text evidence="7">The sequence shown here is derived from an EMBL/GenBank/DDBJ whole genome shotgun (WGS) entry which is preliminary data.</text>
</comment>
<evidence type="ECO:0000256" key="5">
    <source>
        <dbReference type="ARBA" id="ARBA00023136"/>
    </source>
</evidence>
<dbReference type="PANTHER" id="PTHR33529">
    <property type="entry name" value="SLR0882 PROTEIN-RELATED"/>
    <property type="match status" value="1"/>
</dbReference>
<evidence type="ECO:0000256" key="2">
    <source>
        <dbReference type="ARBA" id="ARBA00022475"/>
    </source>
</evidence>
<dbReference type="InterPro" id="IPR030923">
    <property type="entry name" value="LptG"/>
</dbReference>
<accession>A0A4R3HSL1</accession>
<feature type="transmembrane region" description="Helical" evidence="6">
    <location>
        <begin position="300"/>
        <end position="319"/>
    </location>
</feature>
<sequence>MKTLEKYVLSEIFKSVLFVLVAFLALFAFFDLLGELSAVGRGGYGFSDALIFVMLGLPGYAYELMPISALIGTIYTLSQFASRSEFTIMRVSGLSTVQAGVMLIKIGVIFVLITLAFGEFISPKASDMAEKWKLRTQGGSLTQEFRSGLWAKDVIKAEDGSGKVQGSRFLNVREVKTDGTLNGVRIYEFDTDFRLKALLTATSGTYLGGHAWNLKEVVQTQFAPDAFRQPDNTSIGRTAGITMHHLDQYRLASEITPDILSVVFADPDRMSAKDLAAYTRHLEENRQATNRYEIAFWKKVIYPFAIFVMLALALPFAYLHFRSGAVSLKIFVGIMIGVSFQLINNLFSHLGLINTWPPLITAALPSTLFLLLAIGALSWVERH</sequence>
<evidence type="ECO:0000313" key="7">
    <source>
        <dbReference type="EMBL" id="TCS33980.1"/>
    </source>
</evidence>
<dbReference type="Proteomes" id="UP000295382">
    <property type="component" value="Unassembled WGS sequence"/>
</dbReference>
<evidence type="ECO:0000256" key="1">
    <source>
        <dbReference type="ARBA" id="ARBA00004651"/>
    </source>
</evidence>
<dbReference type="Pfam" id="PF03739">
    <property type="entry name" value="LptF_LptG"/>
    <property type="match status" value="1"/>
</dbReference>
<keyword evidence="2" id="KW-1003">Cell membrane</keyword>
<feature type="transmembrane region" description="Helical" evidence="6">
    <location>
        <begin position="326"/>
        <end position="347"/>
    </location>
</feature>
<keyword evidence="4 6" id="KW-1133">Transmembrane helix</keyword>
<protein>
    <submittedName>
        <fullName evidence="7">Lipopolysaccharide export system permease protein</fullName>
    </submittedName>
</protein>
<dbReference type="InterPro" id="IPR005495">
    <property type="entry name" value="LptG/LptF_permease"/>
</dbReference>
<dbReference type="NCBIfam" id="TIGR04408">
    <property type="entry name" value="LptG_lptG"/>
    <property type="match status" value="1"/>
</dbReference>
<evidence type="ECO:0000256" key="3">
    <source>
        <dbReference type="ARBA" id="ARBA00022692"/>
    </source>
</evidence>
<reference evidence="7 8" key="1">
    <citation type="submission" date="2019-03" db="EMBL/GenBank/DDBJ databases">
        <title>Genomic Encyclopedia of Type Strains, Phase IV (KMG-IV): sequencing the most valuable type-strain genomes for metagenomic binning, comparative biology and taxonomic classification.</title>
        <authorList>
            <person name="Goeker M."/>
        </authorList>
    </citation>
    <scope>NUCLEOTIDE SEQUENCE [LARGE SCALE GENOMIC DNA]</scope>
    <source>
        <strain evidence="7 8">DSM 7445</strain>
    </source>
</reference>
<organism evidence="7 8">
    <name type="scientific">Paucimonas lemoignei</name>
    <name type="common">Pseudomonas lemoignei</name>
    <dbReference type="NCBI Taxonomy" id="29443"/>
    <lineage>
        <taxon>Bacteria</taxon>
        <taxon>Pseudomonadati</taxon>
        <taxon>Pseudomonadota</taxon>
        <taxon>Betaproteobacteria</taxon>
        <taxon>Burkholderiales</taxon>
        <taxon>Burkholderiaceae</taxon>
        <taxon>Paucimonas</taxon>
    </lineage>
</organism>
<keyword evidence="3 6" id="KW-0812">Transmembrane</keyword>
<proteinExistence type="predicted"/>
<dbReference type="GO" id="GO:0015920">
    <property type="term" value="P:lipopolysaccharide transport"/>
    <property type="evidence" value="ECO:0007669"/>
    <property type="project" value="TreeGrafter"/>
</dbReference>